<feature type="domain" description="DUF8094" evidence="2">
    <location>
        <begin position="112"/>
        <end position="308"/>
    </location>
</feature>
<comment type="caution">
    <text evidence="3">The sequence shown here is derived from an EMBL/GenBank/DDBJ whole genome shotgun (WGS) entry which is preliminary data.</text>
</comment>
<dbReference type="AlphaFoldDB" id="A0AB35MFJ8"/>
<dbReference type="Pfam" id="PF26366">
    <property type="entry name" value="DUF8094"/>
    <property type="match status" value="1"/>
</dbReference>
<name>A0AB35MFJ8_9MICO</name>
<evidence type="ECO:0000259" key="2">
    <source>
        <dbReference type="Pfam" id="PF26366"/>
    </source>
</evidence>
<sequence length="325" mass="34370">MRRRSVTLAALAVAPALALAACTPSVPQPVAAVPAQETSAVTQVQIDRIVPETFAELAAADEAADASLLGERITGDAVTVRTMEYAIAEVDGAGDPDVIPEDMQAVYVTDAETWPRVMVGVTEAPDESTTPVVVLWVQEDVESDYRMVGWAHMIPGATLPAMPGVSVGAPMVDLEDAELQPQGVLDGYLDYLSEGDGSDYADAFEDDSYRDQIFANREQLRETAEKASGTYEETYEPNLESTYAIGTSDGGALLFAPVTVEGLFTVEDGATVTLSSLDESLISGSVDDTVRHRYSDLLVISIPADAEALPVAVAADHQLTAVSAK</sequence>
<evidence type="ECO:0000313" key="4">
    <source>
        <dbReference type="Proteomes" id="UP001172756"/>
    </source>
</evidence>
<organism evidence="3 4">
    <name type="scientific">Demequina lignilytica</name>
    <dbReference type="NCBI Taxonomy" id="3051663"/>
    <lineage>
        <taxon>Bacteria</taxon>
        <taxon>Bacillati</taxon>
        <taxon>Actinomycetota</taxon>
        <taxon>Actinomycetes</taxon>
        <taxon>Micrococcales</taxon>
        <taxon>Demequinaceae</taxon>
        <taxon>Demequina</taxon>
    </lineage>
</organism>
<evidence type="ECO:0000256" key="1">
    <source>
        <dbReference type="SAM" id="SignalP"/>
    </source>
</evidence>
<protein>
    <recommendedName>
        <fullName evidence="2">DUF8094 domain-containing protein</fullName>
    </recommendedName>
</protein>
<reference evidence="3 4" key="1">
    <citation type="submission" date="2023-06" db="EMBL/GenBank/DDBJ databases">
        <title>SYSU T0a273.</title>
        <authorList>
            <person name="Gao L."/>
            <person name="Fang B.-Z."/>
            <person name="Li W.-J."/>
        </authorList>
    </citation>
    <scope>NUCLEOTIDE SEQUENCE [LARGE SCALE GENOMIC DNA]</scope>
    <source>
        <strain evidence="3 4">SYSU T0a273</strain>
    </source>
</reference>
<keyword evidence="1" id="KW-0732">Signal</keyword>
<feature type="signal peptide" evidence="1">
    <location>
        <begin position="1"/>
        <end position="20"/>
    </location>
</feature>
<proteinExistence type="predicted"/>
<gene>
    <name evidence="3" type="ORF">QQ002_03205</name>
</gene>
<dbReference type="InterPro" id="IPR058407">
    <property type="entry name" value="DUF8094"/>
</dbReference>
<accession>A0AB35MFJ8</accession>
<dbReference type="RefSeq" id="WP_301159666.1">
    <property type="nucleotide sequence ID" value="NZ_JAUHQB010000002.1"/>
</dbReference>
<dbReference type="Proteomes" id="UP001172756">
    <property type="component" value="Unassembled WGS sequence"/>
</dbReference>
<evidence type="ECO:0000313" key="3">
    <source>
        <dbReference type="EMBL" id="MDN4482544.1"/>
    </source>
</evidence>
<dbReference type="PROSITE" id="PS51257">
    <property type="entry name" value="PROKAR_LIPOPROTEIN"/>
    <property type="match status" value="1"/>
</dbReference>
<feature type="chain" id="PRO_5044251124" description="DUF8094 domain-containing protein" evidence="1">
    <location>
        <begin position="21"/>
        <end position="325"/>
    </location>
</feature>
<dbReference type="EMBL" id="JAUHQB010000002">
    <property type="protein sequence ID" value="MDN4482544.1"/>
    <property type="molecule type" value="Genomic_DNA"/>
</dbReference>